<evidence type="ECO:0000313" key="8">
    <source>
        <dbReference type="Proteomes" id="UP001652700"/>
    </source>
</evidence>
<feature type="domain" description="Lipase" evidence="6">
    <location>
        <begin position="62"/>
        <end position="316"/>
    </location>
</feature>
<dbReference type="RefSeq" id="XP_050502006.1">
    <property type="nucleotide sequence ID" value="XM_050646049.1"/>
</dbReference>
<feature type="signal peptide" evidence="5">
    <location>
        <begin position="1"/>
        <end position="22"/>
    </location>
</feature>
<accession>A0ABM5JVP4</accession>
<evidence type="ECO:0000256" key="5">
    <source>
        <dbReference type="SAM" id="SignalP"/>
    </source>
</evidence>
<protein>
    <recommendedName>
        <fullName evidence="6">Lipase domain-containing protein</fullName>
    </recommendedName>
</protein>
<dbReference type="InterPro" id="IPR029058">
    <property type="entry name" value="AB_hydrolase_fold"/>
</dbReference>
<keyword evidence="3" id="KW-0964">Secreted</keyword>
<dbReference type="EnsemblMetazoa" id="XM_050646049.1">
    <property type="protein sequence ID" value="XP_050502006.1"/>
    <property type="gene ID" value="LOC114335305"/>
</dbReference>
<dbReference type="Gene3D" id="3.40.50.1820">
    <property type="entry name" value="alpha/beta hydrolase"/>
    <property type="match status" value="1"/>
</dbReference>
<dbReference type="GeneID" id="114335305"/>
<evidence type="ECO:0000256" key="3">
    <source>
        <dbReference type="ARBA" id="ARBA00022525"/>
    </source>
</evidence>
<dbReference type="InterPro" id="IPR013818">
    <property type="entry name" value="Lipase"/>
</dbReference>
<keyword evidence="8" id="KW-1185">Reference proteome</keyword>
<evidence type="ECO:0000313" key="7">
    <source>
        <dbReference type="EnsemblMetazoa" id="XP_050502006.1"/>
    </source>
</evidence>
<dbReference type="PRINTS" id="PR00821">
    <property type="entry name" value="TAGLIPASE"/>
</dbReference>
<evidence type="ECO:0000256" key="1">
    <source>
        <dbReference type="ARBA" id="ARBA00004613"/>
    </source>
</evidence>
<evidence type="ECO:0000256" key="4">
    <source>
        <dbReference type="RuleBase" id="RU004262"/>
    </source>
</evidence>
<dbReference type="PANTHER" id="PTHR11610:SF178">
    <property type="entry name" value="LIPASE MEMBER H-A-LIKE PROTEIN"/>
    <property type="match status" value="1"/>
</dbReference>
<evidence type="ECO:0000259" key="6">
    <source>
        <dbReference type="Pfam" id="PF00151"/>
    </source>
</evidence>
<name>A0ABM5JVP4_DIAVI</name>
<comment type="subcellular location">
    <subcellularLocation>
        <location evidence="1">Secreted</location>
    </subcellularLocation>
</comment>
<comment type="similarity">
    <text evidence="2 4">Belongs to the AB hydrolase superfamily. Lipase family.</text>
</comment>
<keyword evidence="5" id="KW-0732">Signal</keyword>
<organism evidence="7 8">
    <name type="scientific">Diabrotica virgifera virgifera</name>
    <name type="common">western corn rootworm</name>
    <dbReference type="NCBI Taxonomy" id="50390"/>
    <lineage>
        <taxon>Eukaryota</taxon>
        <taxon>Metazoa</taxon>
        <taxon>Ecdysozoa</taxon>
        <taxon>Arthropoda</taxon>
        <taxon>Hexapoda</taxon>
        <taxon>Insecta</taxon>
        <taxon>Pterygota</taxon>
        <taxon>Neoptera</taxon>
        <taxon>Endopterygota</taxon>
        <taxon>Coleoptera</taxon>
        <taxon>Polyphaga</taxon>
        <taxon>Cucujiformia</taxon>
        <taxon>Chrysomeloidea</taxon>
        <taxon>Chrysomelidae</taxon>
        <taxon>Galerucinae</taxon>
        <taxon>Diabroticina</taxon>
        <taxon>Diabroticites</taxon>
        <taxon>Diabrotica</taxon>
    </lineage>
</organism>
<sequence>MRKKLDTVFLWILTFTINGFDALKLDFGNCPIYFEEPCSPYATKFILSIGKGENVTYHDLDPYEPVIPKEFNHLLPFKVVIHGYGGLKVDTAITNVTVAYQSVGYNVVIVDWEPISSIPCYITSYLNTWHVGQCLAILAMNLFPYGISPLLTHIVGFSLGAHIAGFAGSNIRNTMGLSFMRITGLDPALPFFATFNNDWKLDSSDASFVDVIHTSAGTFGKLEALGDADFYLNGGSLQPFCHSAKYPPICSHILAGVYFAETIRNPGSLFIGTKCDNLASYYLGFCRSGEVALMGEYTHISTNGIYFVKTSNKPPFALSILQLL</sequence>
<dbReference type="PANTHER" id="PTHR11610">
    <property type="entry name" value="LIPASE"/>
    <property type="match status" value="1"/>
</dbReference>
<dbReference type="Pfam" id="PF00151">
    <property type="entry name" value="Lipase"/>
    <property type="match status" value="1"/>
</dbReference>
<evidence type="ECO:0000256" key="2">
    <source>
        <dbReference type="ARBA" id="ARBA00010701"/>
    </source>
</evidence>
<dbReference type="SUPFAM" id="SSF53474">
    <property type="entry name" value="alpha/beta-Hydrolases"/>
    <property type="match status" value="1"/>
</dbReference>
<reference evidence="7" key="1">
    <citation type="submission" date="2025-05" db="UniProtKB">
        <authorList>
            <consortium name="EnsemblMetazoa"/>
        </authorList>
    </citation>
    <scope>IDENTIFICATION</scope>
</reference>
<dbReference type="Proteomes" id="UP001652700">
    <property type="component" value="Unplaced"/>
</dbReference>
<feature type="chain" id="PRO_5047315860" description="Lipase domain-containing protein" evidence="5">
    <location>
        <begin position="23"/>
        <end position="324"/>
    </location>
</feature>
<proteinExistence type="inferred from homology"/>
<dbReference type="InterPro" id="IPR000734">
    <property type="entry name" value="TAG_lipase"/>
</dbReference>